<feature type="domain" description="C2H2-type" evidence="5">
    <location>
        <begin position="259"/>
        <end position="280"/>
    </location>
</feature>
<evidence type="ECO:0000313" key="6">
    <source>
        <dbReference type="EMBL" id="KAK8887215.1"/>
    </source>
</evidence>
<organism evidence="6 7">
    <name type="scientific">Tritrichomonas musculus</name>
    <dbReference type="NCBI Taxonomy" id="1915356"/>
    <lineage>
        <taxon>Eukaryota</taxon>
        <taxon>Metamonada</taxon>
        <taxon>Parabasalia</taxon>
        <taxon>Tritrichomonadida</taxon>
        <taxon>Tritrichomonadidae</taxon>
        <taxon>Tritrichomonas</taxon>
    </lineage>
</organism>
<dbReference type="InterPro" id="IPR036236">
    <property type="entry name" value="Znf_C2H2_sf"/>
</dbReference>
<protein>
    <recommendedName>
        <fullName evidence="5">C2H2-type domain-containing protein</fullName>
    </recommendedName>
</protein>
<dbReference type="Pfam" id="PF12756">
    <property type="entry name" value="zf-C2H2_2"/>
    <property type="match status" value="2"/>
</dbReference>
<dbReference type="Proteomes" id="UP001470230">
    <property type="component" value="Unassembled WGS sequence"/>
</dbReference>
<comment type="caution">
    <text evidence="6">The sequence shown here is derived from an EMBL/GenBank/DDBJ whole genome shotgun (WGS) entry which is preliminary data.</text>
</comment>
<feature type="domain" description="C2H2-type" evidence="5">
    <location>
        <begin position="178"/>
        <end position="200"/>
    </location>
</feature>
<dbReference type="EMBL" id="JAPFFF010000006">
    <property type="protein sequence ID" value="KAK8887215.1"/>
    <property type="molecule type" value="Genomic_DNA"/>
</dbReference>
<name>A0ABR2K7Z8_9EUKA</name>
<dbReference type="PANTHER" id="PTHR13267:SF3">
    <property type="entry name" value="ZINC FINGER PROTEIN 277"/>
    <property type="match status" value="1"/>
</dbReference>
<gene>
    <name evidence="6" type="ORF">M9Y10_038253</name>
</gene>
<evidence type="ECO:0000259" key="5">
    <source>
        <dbReference type="PROSITE" id="PS00028"/>
    </source>
</evidence>
<dbReference type="PANTHER" id="PTHR13267">
    <property type="entry name" value="ZINC FINGER PROTEIN 277"/>
    <property type="match status" value="1"/>
</dbReference>
<dbReference type="PROSITE" id="PS00028">
    <property type="entry name" value="ZINC_FINGER_C2H2_1"/>
    <property type="match status" value="2"/>
</dbReference>
<proteinExistence type="inferred from homology"/>
<reference evidence="6 7" key="1">
    <citation type="submission" date="2024-04" db="EMBL/GenBank/DDBJ databases">
        <title>Tritrichomonas musculus Genome.</title>
        <authorList>
            <person name="Alves-Ferreira E."/>
            <person name="Grigg M."/>
            <person name="Lorenzi H."/>
            <person name="Galac M."/>
        </authorList>
    </citation>
    <scope>NUCLEOTIDE SEQUENCE [LARGE SCALE GENOMIC DNA]</scope>
    <source>
        <strain evidence="6 7">EAF2021</strain>
    </source>
</reference>
<evidence type="ECO:0000256" key="3">
    <source>
        <dbReference type="ARBA" id="ARBA00022833"/>
    </source>
</evidence>
<keyword evidence="7" id="KW-1185">Reference proteome</keyword>
<sequence>MEEDLSPSFDFESILHNHIDLYPPESIFVCFLCSFESKSPIELLNHLKDTHNFVFTDLLHIPLLPKYLEYWRIHPPPIVDISNDFKTIDISSEEDIEIRNSLHKMRLDQIMIEHEKERTEYHNQIDCLFCTKTFDGTWHAYLQWLFEEHQFNPGRPSNLIFIPYLINLLRSKIESNACIYCSSTFPNQRTLRSHMRKKKHMRIPNDQYFDRFYMVNYLELNGKWESDNDEDEDEFNGEMEPLEVAAAADNETEIDETVCLICDKVFQSPEHVIYHMRQSHNFDINIVKKAAHHDFYNCVRFINFARFMKSRNICFVCQKDVEGDYVDHIMGHDVKFPSDTSHIFGEDQLLIPFIDGDPLLTELEDDI</sequence>
<accession>A0ABR2K7Z8</accession>
<keyword evidence="3" id="KW-0862">Zinc</keyword>
<keyword evidence="1" id="KW-0479">Metal-binding</keyword>
<dbReference type="InterPro" id="IPR040048">
    <property type="entry name" value="ZNF277"/>
</dbReference>
<evidence type="ECO:0000256" key="2">
    <source>
        <dbReference type="ARBA" id="ARBA00022771"/>
    </source>
</evidence>
<keyword evidence="2" id="KW-0863">Zinc-finger</keyword>
<dbReference type="InterPro" id="IPR013087">
    <property type="entry name" value="Znf_C2H2_type"/>
</dbReference>
<dbReference type="SMART" id="SM00355">
    <property type="entry name" value="ZnF_C2H2"/>
    <property type="match status" value="4"/>
</dbReference>
<dbReference type="InterPro" id="IPR041661">
    <property type="entry name" value="ZN622/Rei1/Reh1_Znf-C2H2"/>
</dbReference>
<dbReference type="Gene3D" id="3.30.160.60">
    <property type="entry name" value="Classic Zinc Finger"/>
    <property type="match status" value="1"/>
</dbReference>
<evidence type="ECO:0000256" key="1">
    <source>
        <dbReference type="ARBA" id="ARBA00022723"/>
    </source>
</evidence>
<evidence type="ECO:0000256" key="4">
    <source>
        <dbReference type="ARBA" id="ARBA00034119"/>
    </source>
</evidence>
<dbReference type="SUPFAM" id="SSF57667">
    <property type="entry name" value="beta-beta-alpha zinc fingers"/>
    <property type="match status" value="2"/>
</dbReference>
<comment type="similarity">
    <text evidence="4">Belongs to the ZNF277 family.</text>
</comment>
<evidence type="ECO:0000313" key="7">
    <source>
        <dbReference type="Proteomes" id="UP001470230"/>
    </source>
</evidence>